<dbReference type="Gramene" id="MELO3C009084.2.1">
    <property type="protein sequence ID" value="MELO3C009084.2.1"/>
    <property type="gene ID" value="MELO3C009084.2"/>
</dbReference>
<name>A0A9I9CVG2_CUCME</name>
<organism evidence="2">
    <name type="scientific">Cucumis melo</name>
    <name type="common">Muskmelon</name>
    <dbReference type="NCBI Taxonomy" id="3656"/>
    <lineage>
        <taxon>Eukaryota</taxon>
        <taxon>Viridiplantae</taxon>
        <taxon>Streptophyta</taxon>
        <taxon>Embryophyta</taxon>
        <taxon>Tracheophyta</taxon>
        <taxon>Spermatophyta</taxon>
        <taxon>Magnoliopsida</taxon>
        <taxon>eudicotyledons</taxon>
        <taxon>Gunneridae</taxon>
        <taxon>Pentapetalae</taxon>
        <taxon>rosids</taxon>
        <taxon>fabids</taxon>
        <taxon>Cucurbitales</taxon>
        <taxon>Cucurbitaceae</taxon>
        <taxon>Benincaseae</taxon>
        <taxon>Cucumis</taxon>
    </lineage>
</organism>
<evidence type="ECO:0000313" key="2">
    <source>
        <dbReference type="EnsemblPlants" id="MELO3C009084.2.1"/>
    </source>
</evidence>
<feature type="region of interest" description="Disordered" evidence="1">
    <location>
        <begin position="59"/>
        <end position="94"/>
    </location>
</feature>
<dbReference type="EnsemblPlants" id="MELO3C009084.2.1">
    <property type="protein sequence ID" value="MELO3C009084.2.1"/>
    <property type="gene ID" value="MELO3C009084.2"/>
</dbReference>
<proteinExistence type="predicted"/>
<sequence length="94" mass="10439">RDGRDLASQTSTDGSRYATTWLCERWSDAADGVLNRTTATTGVGLGMFDVGRQRMLTEMRRSTNDGNDGLRSTPGGDRTNKAAATEWRRRTRKI</sequence>
<accession>A0A9I9CVG2</accession>
<dbReference type="AlphaFoldDB" id="A0A9I9CVG2"/>
<reference evidence="2" key="1">
    <citation type="submission" date="2023-03" db="UniProtKB">
        <authorList>
            <consortium name="EnsemblPlants"/>
        </authorList>
    </citation>
    <scope>IDENTIFICATION</scope>
</reference>
<evidence type="ECO:0000256" key="1">
    <source>
        <dbReference type="SAM" id="MobiDB-lite"/>
    </source>
</evidence>
<protein>
    <submittedName>
        <fullName evidence="2">Uncharacterized protein</fullName>
    </submittedName>
</protein>